<reference evidence="2 3" key="1">
    <citation type="submission" date="2021-03" db="EMBL/GenBank/DDBJ databases">
        <title>Geobacter metallireducens gen. nov. sp. nov., a microorganism capable of coupling the complete oxidation of organic compounds to the reduction of iron and other metals.</title>
        <authorList>
            <person name="Li Y."/>
        </authorList>
    </citation>
    <scope>NUCLEOTIDE SEQUENCE [LARGE SCALE GENOMIC DNA]</scope>
    <source>
        <strain evidence="2 3">Jerry-YX</strain>
    </source>
</reference>
<evidence type="ECO:0000313" key="3">
    <source>
        <dbReference type="Proteomes" id="UP000663651"/>
    </source>
</evidence>
<dbReference type="NCBIfam" id="NF040942">
    <property type="entry name" value="hypo_ExtJ"/>
    <property type="match status" value="1"/>
</dbReference>
<organism evidence="2 3">
    <name type="scientific">Geobacter benzoatilyticus</name>
    <dbReference type="NCBI Taxonomy" id="2815309"/>
    <lineage>
        <taxon>Bacteria</taxon>
        <taxon>Pseudomonadati</taxon>
        <taxon>Thermodesulfobacteriota</taxon>
        <taxon>Desulfuromonadia</taxon>
        <taxon>Geobacterales</taxon>
        <taxon>Geobacteraceae</taxon>
        <taxon>Geobacter</taxon>
    </lineage>
</organism>
<accession>A0ABX7Q881</accession>
<gene>
    <name evidence="2" type="ORF">JZM60_08290</name>
</gene>
<proteinExistence type="predicted"/>
<dbReference type="RefSeq" id="WP_207165307.1">
    <property type="nucleotide sequence ID" value="NZ_CP071382.1"/>
</dbReference>
<dbReference type="EMBL" id="CP071382">
    <property type="protein sequence ID" value="QSV47245.1"/>
    <property type="molecule type" value="Genomic_DNA"/>
</dbReference>
<keyword evidence="3" id="KW-1185">Reference proteome</keyword>
<keyword evidence="1" id="KW-0732">Signal</keyword>
<feature type="chain" id="PRO_5046602057" description="DUF5666 domain-containing protein" evidence="1">
    <location>
        <begin position="24"/>
        <end position="104"/>
    </location>
</feature>
<evidence type="ECO:0008006" key="4">
    <source>
        <dbReference type="Google" id="ProtNLM"/>
    </source>
</evidence>
<protein>
    <recommendedName>
        <fullName evidence="4">DUF5666 domain-containing protein</fullName>
    </recommendedName>
</protein>
<evidence type="ECO:0000256" key="1">
    <source>
        <dbReference type="SAM" id="SignalP"/>
    </source>
</evidence>
<sequence length="104" mass="10656">MKKIMMSIAAALVALSMAAVAFASGSFSGKVTKIDGAKVTVKADKVPAWVKKGGSVSAMGGSPKVLDVKGDEVTLRFGKAKAEKIKADSTMQIHEAAGDELQGC</sequence>
<dbReference type="Proteomes" id="UP000663651">
    <property type="component" value="Chromosome"/>
</dbReference>
<evidence type="ECO:0000313" key="2">
    <source>
        <dbReference type="EMBL" id="QSV47245.1"/>
    </source>
</evidence>
<name>A0ABX7Q881_9BACT</name>
<feature type="signal peptide" evidence="1">
    <location>
        <begin position="1"/>
        <end position="23"/>
    </location>
</feature>